<dbReference type="OrthoDB" id="18896at2759"/>
<evidence type="ECO:0000256" key="5">
    <source>
        <dbReference type="ARBA" id="ARBA00022658"/>
    </source>
</evidence>
<dbReference type="InterPro" id="IPR036028">
    <property type="entry name" value="SH3-like_dom_sf"/>
</dbReference>
<dbReference type="GO" id="GO:0005737">
    <property type="term" value="C:cytoplasm"/>
    <property type="evidence" value="ECO:0007669"/>
    <property type="project" value="UniProtKB-SubCell"/>
</dbReference>
<dbReference type="Gene3D" id="1.25.40.410">
    <property type="match status" value="1"/>
</dbReference>
<evidence type="ECO:0000259" key="9">
    <source>
        <dbReference type="PROSITE" id="PS50002"/>
    </source>
</evidence>
<evidence type="ECO:0000256" key="4">
    <source>
        <dbReference type="ARBA" id="ARBA00022553"/>
    </source>
</evidence>
<evidence type="ECO:0000256" key="8">
    <source>
        <dbReference type="SAM" id="MobiDB-lite"/>
    </source>
</evidence>
<dbReference type="InterPro" id="IPR016024">
    <property type="entry name" value="ARM-type_fold"/>
</dbReference>
<feature type="domain" description="C2 DOCK-type" evidence="10">
    <location>
        <begin position="638"/>
        <end position="818"/>
    </location>
</feature>
<evidence type="ECO:0000256" key="6">
    <source>
        <dbReference type="PROSITE-ProRule" id="PRU00192"/>
    </source>
</evidence>
<dbReference type="PANTHER" id="PTHR45653:SF10">
    <property type="entry name" value="MYOBLAST CITY, ISOFORM B"/>
    <property type="match status" value="1"/>
</dbReference>
<feature type="compositionally biased region" description="Polar residues" evidence="8">
    <location>
        <begin position="2089"/>
        <end position="2105"/>
    </location>
</feature>
<proteinExistence type="inferred from homology"/>
<dbReference type="RefSeq" id="XP_018185410.1">
    <property type="nucleotide sequence ID" value="XM_018334471.1"/>
</dbReference>
<dbReference type="InterPro" id="IPR043161">
    <property type="entry name" value="DOCK_C_lobe_A"/>
</dbReference>
<evidence type="ECO:0000259" key="11">
    <source>
        <dbReference type="PROSITE" id="PS51651"/>
    </source>
</evidence>
<gene>
    <name evidence="12" type="ORF">L228DRAFT_263199</name>
</gene>
<keyword evidence="4" id="KW-0597">Phosphoprotein</keyword>
<evidence type="ECO:0000256" key="1">
    <source>
        <dbReference type="ARBA" id="ARBA00004496"/>
    </source>
</evidence>
<dbReference type="PROSITE" id="PS51651">
    <property type="entry name" value="DOCKER"/>
    <property type="match status" value="1"/>
</dbReference>
<feature type="compositionally biased region" description="Basic and acidic residues" evidence="8">
    <location>
        <begin position="2031"/>
        <end position="2046"/>
    </location>
</feature>
<feature type="region of interest" description="Disordered" evidence="8">
    <location>
        <begin position="152"/>
        <end position="211"/>
    </location>
</feature>
<feature type="compositionally biased region" description="Basic residues" evidence="8">
    <location>
        <begin position="2131"/>
        <end position="2143"/>
    </location>
</feature>
<feature type="domain" description="SH3" evidence="9">
    <location>
        <begin position="7"/>
        <end position="88"/>
    </location>
</feature>
<dbReference type="GO" id="GO:0031267">
    <property type="term" value="F:small GTPase binding"/>
    <property type="evidence" value="ECO:0007669"/>
    <property type="project" value="TreeGrafter"/>
</dbReference>
<dbReference type="Proteomes" id="UP000076632">
    <property type="component" value="Unassembled WGS sequence"/>
</dbReference>
<dbReference type="PANTHER" id="PTHR45653">
    <property type="entry name" value="DEDICATOR OF CYTOKINESIS"/>
    <property type="match status" value="1"/>
</dbReference>
<dbReference type="InParanoid" id="A0A165A2B2"/>
<dbReference type="FunCoup" id="A0A165A2B2">
    <property type="interactions" value="16"/>
</dbReference>
<keyword evidence="2 6" id="KW-0728">SH3 domain</keyword>
<dbReference type="SMART" id="SM00326">
    <property type="entry name" value="SH3"/>
    <property type="match status" value="1"/>
</dbReference>
<dbReference type="Pfam" id="PF16172">
    <property type="entry name" value="DOCK_N"/>
    <property type="match status" value="1"/>
</dbReference>
<feature type="compositionally biased region" description="Polar residues" evidence="8">
    <location>
        <begin position="451"/>
        <end position="460"/>
    </location>
</feature>
<comment type="similarity">
    <text evidence="7">Belongs to the DOCK family.</text>
</comment>
<dbReference type="InterPro" id="IPR035892">
    <property type="entry name" value="C2_domain_sf"/>
</dbReference>
<dbReference type="CDD" id="cd11684">
    <property type="entry name" value="DHR2_DOCK"/>
    <property type="match status" value="1"/>
</dbReference>
<evidence type="ECO:0000313" key="13">
    <source>
        <dbReference type="Proteomes" id="UP000076632"/>
    </source>
</evidence>
<sequence length="2150" mass="240037">MPWRPLARIAFAVAIFPFQPSSPADLPLEIGDELYIIEQGGVDGSWYRGYLVAPPSLLAGLTSVKGQTLEARVFSGIFPKNCVEVRELLGEAYPGPGRDSGQRELSTQNVTGLITPETAGSPQSSHGDLPYAGIQRELSIRRLSSHRVSAGKLDNSLGWTPQRRKSTRGDAHDISRRLSHRSKRSDRESLQYVPLSPISMEPRDPSVPKPPAPVPMLKVGDENPTSMEEPLVDEIASCLREWHSTNLHELLLSRKYDAIRELAGLVQKLDLARRQMLYNVLTARELTALREWTIWNLVRGNKLLGTDIIVRDPVTRGRILTGEDSAIEITKLQSSMSLLDEPPMAATEGAVRHHLLLDLKSFASASSDAVTVSFHLCSKGPGTPPVLLSEAFSIDLPGEKHISDQLQKRRTSTLFTDLSPSDIGETTGAESQLFLVMKIFAAQETIRNATSSTKLQSSHDSSSHRKTVSAAASTGVDTLRDGSRSFMWTQKGQGGLQRSNGEASQAERRDDPVRSHARPGSDPQKPLLLTRTAGVAVHRIDQLMRQGEESELVLDMWSPASETKHEPQGPGWNEIIRELVKSESGRYSKSPRKDRMSVFLKPLASSDAGTLIKRTPTLLHNVIQSRKIGFSGVPTSARSDIYVTLNGASLSRETSLSHPKLGATPLTNTSMSNLQLALEVRNSTGERLQNCIHPSSGSGSCTSYRTVAVERGGYWNQTVRLEIPPENVADYHLFMTIFNLPGNPFATCWVPLWHDEAFIRDGQHSVILYKHADLGSGPADGSVAYLSLPWSARGKQNILTDEAVTGPGATIELETYLCSTSLFQDKVLIAITKWREKSPEELMEVVKRLVFVPEMEIVKRLREVFDSLFAILVEYAGRDDLEDSVFNALVTVLGIVHDRRFDLGPLVEQYAETQFNYPFATPCLLRSLTRLLSNAADAEVSRKLRSAFKVGRHLFKFTFKAREQQKAKEAGIGITSTQTNFNRDVGAIFRALETLMRNPSPTLIGTKTLAVQHFHTWLPELSRLLDGNEILQMAVDFMDACADVKGKLALYKLVLLVNLSGLGVFKKPEARRILHVNTVRWLAPYWGRTEQVTSQYRDQVRLCCSVVAAQSNELGPLVCEYLPKVIDSYMILQGSRTPQSHTTSHLFPRTYPFQLMASHKQHRIEEVLVELAALLATIAKHPTAIDTGLPESQLSEYLSNAMYILTSVLNGDSFPSTWLSLHVLHHKSAMRLLESISTKLRDSFLPDPESAEDFDTELWRAFFTTLLKLVASDALALETFPEQKRRAVWKIGGDVRELGAEILRRSWEAIGWNTSPEDQRRYGLEKMGGYQVQYVPGLVSPIVELCLSVHEGLRRAAIRILQTMIVSEWSLSQDLSIIQAELIDCLDHLFKTNPMSESILQKMFIAEMRELFEPLARTPDDSLYNAFNGLITTVDELLDLLVAVHSTDGTDETFQTIHTLRLMEFLRDLQKDDMYIRYVHQLAQTQAESNNGAEAGLALRLHADLYSWDSTDLLPPIEHLSLPAHSSFERKEHLYFDMIKYFEESKAWNAALATYKELEVLYDEIVFDFAKLARTQRAMARIYESISRGDGEYQRYFRVVYKGLGFPTGLRDKQYIFQGLPSERFVGFTDRLQQIHPTAQIVTTDKVEDMEGQFLQVSAVSLHRDLLHPVYLRPKVPQPIRDFLLSSQPNHFAVTSRRKGDANNVKNQVLEKTIFVTAEQFPNILRRSEIVSVKQVELSQIESALERTVRKTQELGVFEKKLGESDDKILFKGLSELLMYSVDPTSTNSVSHYRELIPDFYADQMMEEPRMSGPLENALQTALVDHAWMVKRCLALFSKAEHRSTKEELTRYFEITFAPELAILAPPVTADQPAQPEWLPPLSVPSLVADTSLNLRRSFSHSQLLLEQSPALIADDKAFHSVVSSESAGQGSRRTEQSEKPEKIEKPEKNRLSLHFLTRHITNSSAGAGAEDRERDSDQVSNRQHDYHLFRRPSAITTDDAATVSSHATATTTRTTPRNGNRGVDGPGSGDVRRSESTARGRDENRANGSGSRGGNSSKSLAHRLSKVSSVLEMDLPTPRRGRSPAMESENTQRPTTKDSFLTRSSSRRKGGAPGALKNSGLGRASEGVKKRMSLMKLGRKGSKASSVLS</sequence>
<keyword evidence="3" id="KW-0963">Cytoplasm</keyword>
<evidence type="ECO:0000256" key="2">
    <source>
        <dbReference type="ARBA" id="ARBA00022443"/>
    </source>
</evidence>
<evidence type="ECO:0000256" key="7">
    <source>
        <dbReference type="PROSITE-ProRule" id="PRU00983"/>
    </source>
</evidence>
<feature type="compositionally biased region" description="Polar residues" evidence="8">
    <location>
        <begin position="1923"/>
        <end position="1932"/>
    </location>
</feature>
<dbReference type="InterPro" id="IPR026791">
    <property type="entry name" value="DOCK"/>
</dbReference>
<organism evidence="12 13">
    <name type="scientific">Xylona heveae (strain CBS 132557 / TC161)</name>
    <dbReference type="NCBI Taxonomy" id="1328760"/>
    <lineage>
        <taxon>Eukaryota</taxon>
        <taxon>Fungi</taxon>
        <taxon>Dikarya</taxon>
        <taxon>Ascomycota</taxon>
        <taxon>Pezizomycotina</taxon>
        <taxon>Xylonomycetes</taxon>
        <taxon>Xylonales</taxon>
        <taxon>Xylonaceae</taxon>
        <taxon>Xylona</taxon>
    </lineage>
</organism>
<feature type="compositionally biased region" description="Low complexity" evidence="8">
    <location>
        <begin position="1997"/>
        <end position="2016"/>
    </location>
</feature>
<evidence type="ECO:0000313" key="12">
    <source>
        <dbReference type="EMBL" id="KZF19855.1"/>
    </source>
</evidence>
<dbReference type="GeneID" id="28899608"/>
<dbReference type="InterPro" id="IPR027357">
    <property type="entry name" value="DOCKER_dom"/>
</dbReference>
<feature type="domain" description="DOCKER" evidence="11">
    <location>
        <begin position="1466"/>
        <end position="1873"/>
    </location>
</feature>
<dbReference type="PROSITE" id="PS51650">
    <property type="entry name" value="C2_DOCK"/>
    <property type="match status" value="1"/>
</dbReference>
<keyword evidence="5" id="KW-0344">Guanine-nucleotide releasing factor</keyword>
<feature type="compositionally biased region" description="Basic and acidic residues" evidence="8">
    <location>
        <begin position="505"/>
        <end position="514"/>
    </location>
</feature>
<dbReference type="InterPro" id="IPR056372">
    <property type="entry name" value="TPR_DOCK"/>
</dbReference>
<feature type="compositionally biased region" description="Basic and acidic residues" evidence="8">
    <location>
        <begin position="1970"/>
        <end position="1989"/>
    </location>
</feature>
<dbReference type="GO" id="GO:0005085">
    <property type="term" value="F:guanyl-nucleotide exchange factor activity"/>
    <property type="evidence" value="ECO:0007669"/>
    <property type="project" value="UniProtKB-KW"/>
</dbReference>
<dbReference type="Gene3D" id="2.30.30.40">
    <property type="entry name" value="SH3 Domains"/>
    <property type="match status" value="1"/>
</dbReference>
<dbReference type="STRING" id="1328760.A0A165A2B2"/>
<dbReference type="OMA" id="LWDNQAF"/>
<dbReference type="InterPro" id="IPR027007">
    <property type="entry name" value="C2_DOCK-type_domain"/>
</dbReference>
<accession>A0A165A2B2</accession>
<dbReference type="Gene3D" id="1.20.1270.350">
    <property type="entry name" value="Dedicator of cytokinesis N-terminal subdomain"/>
    <property type="match status" value="1"/>
</dbReference>
<dbReference type="InterPro" id="IPR042455">
    <property type="entry name" value="DOCK_N_sub1"/>
</dbReference>
<dbReference type="Pfam" id="PF14429">
    <property type="entry name" value="DOCK-C2"/>
    <property type="match status" value="1"/>
</dbReference>
<feature type="region of interest" description="Disordered" evidence="8">
    <location>
        <begin position="451"/>
        <end position="528"/>
    </location>
</feature>
<reference evidence="12 13" key="1">
    <citation type="journal article" date="2016" name="Fungal Biol.">
        <title>The genome of Xylona heveae provides a window into fungal endophytism.</title>
        <authorList>
            <person name="Gazis R."/>
            <person name="Kuo A."/>
            <person name="Riley R."/>
            <person name="LaButti K."/>
            <person name="Lipzen A."/>
            <person name="Lin J."/>
            <person name="Amirebrahimi M."/>
            <person name="Hesse C.N."/>
            <person name="Spatafora J.W."/>
            <person name="Henrissat B."/>
            <person name="Hainaut M."/>
            <person name="Grigoriev I.V."/>
            <person name="Hibbett D.S."/>
        </authorList>
    </citation>
    <scope>NUCLEOTIDE SEQUENCE [LARGE SCALE GENOMIC DNA]</scope>
    <source>
        <strain evidence="12 13">TC161</strain>
    </source>
</reference>
<protein>
    <submittedName>
        <fullName evidence="12">Uncharacterized protein</fullName>
    </submittedName>
</protein>
<dbReference type="PROSITE" id="PS50002">
    <property type="entry name" value="SH3"/>
    <property type="match status" value="1"/>
</dbReference>
<evidence type="ECO:0000256" key="3">
    <source>
        <dbReference type="ARBA" id="ARBA00022490"/>
    </source>
</evidence>
<dbReference type="CDD" id="cd08679">
    <property type="entry name" value="C2_DOCK180_related"/>
    <property type="match status" value="1"/>
</dbReference>
<dbReference type="Pfam" id="PF23554">
    <property type="entry name" value="TPR_DOCK"/>
    <property type="match status" value="1"/>
</dbReference>
<dbReference type="SUPFAM" id="SSF48371">
    <property type="entry name" value="ARM repeat"/>
    <property type="match status" value="1"/>
</dbReference>
<dbReference type="EMBL" id="KV407464">
    <property type="protein sequence ID" value="KZF19855.1"/>
    <property type="molecule type" value="Genomic_DNA"/>
</dbReference>
<feature type="compositionally biased region" description="Low complexity" evidence="8">
    <location>
        <begin position="2047"/>
        <end position="2058"/>
    </location>
</feature>
<feature type="region of interest" description="Disordered" evidence="8">
    <location>
        <begin position="1923"/>
        <end position="2150"/>
    </location>
</feature>
<feature type="compositionally biased region" description="Basic and acidic residues" evidence="8">
    <location>
        <begin position="167"/>
        <end position="176"/>
    </location>
</feature>
<name>A0A165A2B2_XYLHT</name>
<evidence type="ECO:0000259" key="10">
    <source>
        <dbReference type="PROSITE" id="PS51650"/>
    </source>
</evidence>
<feature type="compositionally biased region" description="Basic and acidic residues" evidence="8">
    <location>
        <begin position="1933"/>
        <end position="1951"/>
    </location>
</feature>
<dbReference type="GO" id="GO:0007264">
    <property type="term" value="P:small GTPase-mediated signal transduction"/>
    <property type="evidence" value="ECO:0007669"/>
    <property type="project" value="InterPro"/>
</dbReference>
<feature type="compositionally biased region" description="Polar residues" evidence="8">
    <location>
        <begin position="486"/>
        <end position="503"/>
    </location>
</feature>
<dbReference type="GO" id="GO:0005886">
    <property type="term" value="C:plasma membrane"/>
    <property type="evidence" value="ECO:0007669"/>
    <property type="project" value="TreeGrafter"/>
</dbReference>
<dbReference type="SUPFAM" id="SSF50044">
    <property type="entry name" value="SH3-domain"/>
    <property type="match status" value="1"/>
</dbReference>
<keyword evidence="13" id="KW-1185">Reference proteome</keyword>
<comment type="subcellular location">
    <subcellularLocation>
        <location evidence="1">Cytoplasm</location>
    </subcellularLocation>
</comment>
<dbReference type="InterPro" id="IPR032376">
    <property type="entry name" value="DOCK_N"/>
</dbReference>
<dbReference type="InterPro" id="IPR001452">
    <property type="entry name" value="SH3_domain"/>
</dbReference>
<dbReference type="Pfam" id="PF06920">
    <property type="entry name" value="DHR-2_Lobe_A"/>
    <property type="match status" value="1"/>
</dbReference>
<dbReference type="InterPro" id="IPR046769">
    <property type="entry name" value="DOCKER_Lobe_A"/>
</dbReference>
<dbReference type="Gene3D" id="2.60.40.150">
    <property type="entry name" value="C2 domain"/>
    <property type="match status" value="1"/>
</dbReference>